<dbReference type="AlphaFoldDB" id="A0AB34FID3"/>
<evidence type="ECO:0000313" key="7">
    <source>
        <dbReference type="EMBL" id="KAJ6438680.1"/>
    </source>
</evidence>
<dbReference type="SMART" id="SM00028">
    <property type="entry name" value="TPR"/>
    <property type="match status" value="2"/>
</dbReference>
<feature type="compositionally biased region" description="Low complexity" evidence="4">
    <location>
        <begin position="385"/>
        <end position="397"/>
    </location>
</feature>
<dbReference type="Pfam" id="PF22890">
    <property type="entry name" value="TPR_EMC2"/>
    <property type="match status" value="1"/>
</dbReference>
<feature type="domain" description="EMC2 TPR-like" evidence="5">
    <location>
        <begin position="105"/>
        <end position="208"/>
    </location>
</feature>
<proteinExistence type="predicted"/>
<feature type="region of interest" description="Disordered" evidence="4">
    <location>
        <begin position="752"/>
        <end position="771"/>
    </location>
</feature>
<gene>
    <name evidence="7" type="ORF">O9K51_09275</name>
</gene>
<feature type="region of interest" description="Disordered" evidence="4">
    <location>
        <begin position="874"/>
        <end position="939"/>
    </location>
</feature>
<feature type="compositionally biased region" description="Acidic residues" evidence="4">
    <location>
        <begin position="339"/>
        <end position="353"/>
    </location>
</feature>
<dbReference type="Gene3D" id="1.25.40.10">
    <property type="entry name" value="Tetratricopeptide repeat domain"/>
    <property type="match status" value="1"/>
</dbReference>
<dbReference type="InterPro" id="IPR019734">
    <property type="entry name" value="TPR_rpt"/>
</dbReference>
<feature type="region of interest" description="Disordered" evidence="4">
    <location>
        <begin position="609"/>
        <end position="661"/>
    </location>
</feature>
<reference evidence="7" key="1">
    <citation type="submission" date="2023-01" db="EMBL/GenBank/DDBJ databases">
        <title>The growth and conidiation of Purpureocillium lavendulum are regulated by nitrogen source and histone H3K14 acetylation.</title>
        <authorList>
            <person name="Tang P."/>
            <person name="Han J."/>
            <person name="Zhang C."/>
            <person name="Tang P."/>
            <person name="Qi F."/>
            <person name="Zhang K."/>
            <person name="Liang L."/>
        </authorList>
    </citation>
    <scope>NUCLEOTIDE SEQUENCE</scope>
    <source>
        <strain evidence="7">YMF1.00683</strain>
    </source>
</reference>
<dbReference type="InterPro" id="IPR011990">
    <property type="entry name" value="TPR-like_helical_dom_sf"/>
</dbReference>
<feature type="region of interest" description="Disordered" evidence="4">
    <location>
        <begin position="514"/>
        <end position="535"/>
    </location>
</feature>
<dbReference type="PANTHER" id="PTHR12760">
    <property type="entry name" value="TETRATRICOPEPTIDE REPEAT PROTEIN"/>
    <property type="match status" value="1"/>
</dbReference>
<protein>
    <submittedName>
        <fullName evidence="7">Kinetoplast-associated protein KAP</fullName>
    </submittedName>
</protein>
<dbReference type="PROSITE" id="PS50005">
    <property type="entry name" value="TPR"/>
    <property type="match status" value="1"/>
</dbReference>
<dbReference type="InterPro" id="IPR055217">
    <property type="entry name" value="TPR_EMC2"/>
</dbReference>
<dbReference type="FunFam" id="1.25.40.10:FF:001208">
    <property type="entry name" value="Tetratricopeptide repeat domain-containing protein"/>
    <property type="match status" value="1"/>
</dbReference>
<dbReference type="InterPro" id="IPR054464">
    <property type="entry name" value="ULD_fung"/>
</dbReference>
<comment type="caution">
    <text evidence="7">The sequence shown here is derived from an EMBL/GenBank/DDBJ whole genome shotgun (WGS) entry which is preliminary data.</text>
</comment>
<evidence type="ECO:0000259" key="6">
    <source>
        <dbReference type="Pfam" id="PF22893"/>
    </source>
</evidence>
<keyword evidence="8" id="KW-1185">Reference proteome</keyword>
<keyword evidence="2 3" id="KW-0802">TPR repeat</keyword>
<dbReference type="InterPro" id="IPR039856">
    <property type="entry name" value="EMC2-like"/>
</dbReference>
<dbReference type="Proteomes" id="UP001163105">
    <property type="component" value="Unassembled WGS sequence"/>
</dbReference>
<feature type="domain" description="Ubiquitin-like" evidence="6">
    <location>
        <begin position="781"/>
        <end position="838"/>
    </location>
</feature>
<feature type="repeat" description="TPR" evidence="3">
    <location>
        <begin position="160"/>
        <end position="193"/>
    </location>
</feature>
<dbReference type="Pfam" id="PF22893">
    <property type="entry name" value="ULD_2"/>
    <property type="match status" value="1"/>
</dbReference>
<dbReference type="SUPFAM" id="SSF48452">
    <property type="entry name" value="TPR-like"/>
    <property type="match status" value="1"/>
</dbReference>
<evidence type="ECO:0000256" key="3">
    <source>
        <dbReference type="PROSITE-ProRule" id="PRU00339"/>
    </source>
</evidence>
<evidence type="ECO:0000259" key="5">
    <source>
        <dbReference type="Pfam" id="PF22890"/>
    </source>
</evidence>
<accession>A0AB34FID3</accession>
<organism evidence="7 8">
    <name type="scientific">Purpureocillium lavendulum</name>
    <dbReference type="NCBI Taxonomy" id="1247861"/>
    <lineage>
        <taxon>Eukaryota</taxon>
        <taxon>Fungi</taxon>
        <taxon>Dikarya</taxon>
        <taxon>Ascomycota</taxon>
        <taxon>Pezizomycotina</taxon>
        <taxon>Sordariomycetes</taxon>
        <taxon>Hypocreomycetidae</taxon>
        <taxon>Hypocreales</taxon>
        <taxon>Ophiocordycipitaceae</taxon>
        <taxon>Purpureocillium</taxon>
    </lineage>
</organism>
<feature type="compositionally biased region" description="Pro residues" evidence="4">
    <location>
        <begin position="516"/>
        <end position="535"/>
    </location>
</feature>
<evidence type="ECO:0000313" key="8">
    <source>
        <dbReference type="Proteomes" id="UP001163105"/>
    </source>
</evidence>
<feature type="compositionally biased region" description="Polar residues" evidence="4">
    <location>
        <begin position="762"/>
        <end position="771"/>
    </location>
</feature>
<evidence type="ECO:0000256" key="4">
    <source>
        <dbReference type="SAM" id="MobiDB-lite"/>
    </source>
</evidence>
<feature type="compositionally biased region" description="Basic and acidic residues" evidence="4">
    <location>
        <begin position="322"/>
        <end position="332"/>
    </location>
</feature>
<feature type="compositionally biased region" description="Basic and acidic residues" evidence="4">
    <location>
        <begin position="752"/>
        <end position="761"/>
    </location>
</feature>
<keyword evidence="1" id="KW-0677">Repeat</keyword>
<feature type="compositionally biased region" description="Basic residues" evidence="4">
    <location>
        <begin position="370"/>
        <end position="384"/>
    </location>
</feature>
<feature type="region of interest" description="Disordered" evidence="4">
    <location>
        <begin position="322"/>
        <end position="411"/>
    </location>
</feature>
<dbReference type="EMBL" id="JAQHRD010000008">
    <property type="protein sequence ID" value="KAJ6438680.1"/>
    <property type="molecule type" value="Genomic_DNA"/>
</dbReference>
<evidence type="ECO:0000256" key="1">
    <source>
        <dbReference type="ARBA" id="ARBA00022737"/>
    </source>
</evidence>
<sequence>MTPSLLQPQGRLSPAETLELAQQAPEILRRNPKAISSSPLQILFSAPETADLWTIYENLLLSCLRAGDDTAAHQVLERLVLRFGEKDERLMALNGLVKEAEATNDGELQKILEEYDALLEENDTNMPIYKRKIALLRSLGKAPQAITALNAFLDFSPTDSEAWAELADLYLSQGLYPQAIHALEEVLVLVPNAWNIHARLGEVSLMAANTTSEGFPQKHLAEALKRFCRSIELCDDYLRGYYGLKLTTDKLLSGAAKEKRRESEGFSLPEQATIEKLNQAATDKLGEIVRRHGAQERLWQGYDAGEVAAARELLAKTAPEVIREGEHSHEQDYSVTDSITDDDDDDDWEDDYEEVHPSDSASTSNDYHPSRPRATRAATRRHRVAQQQHHYAQVQAPAPNPPSVAPSEEYGGQYGPGYQPQPAHRGNFYGSRGGHGQHPYQQNHYMGGYPGGNQVIPYGGYPNPFSPMSTSSSGASYFGGEPPRHMYDVMPYQHGYYGPPAQYNLPAHMQQFHLSQPPPPPATEAPAPAVTPAPKEPPVDIEKIKMEAKIAAMQAHEEKQRALNEQRERDAQIRKEAEEAFLKKMDEMKKQQEEAQKEIARARAEAERAAVERVEAERRAADERRKQEAEAMKRAEENALKKVEAEMKAAEERRKREAEERVRIEEAAKARLEAAMKAEAEAKAAAEKKAAEEAERLKLIQEDAKRKAEADAAAKVAAEKEAAVKAAEAEETAKKEHEALKKRIQEEAKAKFEEAAKKTTDKPPSNSRMPWDANSDQFMRQGMEELIKQAFLHVDVIGPHVQQGHYDLIGPNGEIILPSVWERVVQPDWSIKMTMWPVESRPQPGLKFPHGMMPGPAGGRRGHIGGGAVPPPPPIPGVGPAGRRPGVGVPPAPGWPPAGGRRGEPDIINVGPPPKGSKSSSKRNSAMLTFFAGKPTKKK</sequence>
<evidence type="ECO:0000256" key="2">
    <source>
        <dbReference type="ARBA" id="ARBA00022803"/>
    </source>
</evidence>
<name>A0AB34FID3_9HYPO</name>